<dbReference type="PANTHER" id="PTHR43118:SF1">
    <property type="entry name" value="RHAMNOGALACTURONAN LYASE (EUROFUNG)"/>
    <property type="match status" value="1"/>
</dbReference>
<keyword evidence="2" id="KW-0472">Membrane</keyword>
<dbReference type="PANTHER" id="PTHR43118">
    <property type="entry name" value="RHAMNOGALACTURONAN LYASE (EUROFUNG)"/>
    <property type="match status" value="1"/>
</dbReference>
<dbReference type="InterPro" id="IPR011081">
    <property type="entry name" value="Big_4"/>
</dbReference>
<dbReference type="Gene3D" id="2.60.40.10">
    <property type="entry name" value="Immunoglobulins"/>
    <property type="match status" value="1"/>
</dbReference>
<feature type="domain" description="Bacterial Ig-like" evidence="3">
    <location>
        <begin position="649"/>
        <end position="697"/>
    </location>
</feature>
<dbReference type="InterPro" id="IPR028994">
    <property type="entry name" value="Integrin_alpha_N"/>
</dbReference>
<accession>A0ABR8PP72</accession>
<gene>
    <name evidence="6" type="ORF">H9661_01210</name>
</gene>
<keyword evidence="7" id="KW-1185">Reference proteome</keyword>
<dbReference type="EMBL" id="JACSRA010000001">
    <property type="protein sequence ID" value="MBD7909960.1"/>
    <property type="molecule type" value="Genomic_DNA"/>
</dbReference>
<feature type="domain" description="Rhamnogalacturonan lyase family 11 C-terminal" evidence="5">
    <location>
        <begin position="133"/>
        <end position="630"/>
    </location>
</feature>
<feature type="compositionally biased region" description="Low complexity" evidence="1">
    <location>
        <begin position="726"/>
        <end position="752"/>
    </location>
</feature>
<name>A0ABR8PP72_9CLOT</name>
<evidence type="ECO:0000313" key="6">
    <source>
        <dbReference type="EMBL" id="MBD7909960.1"/>
    </source>
</evidence>
<comment type="caution">
    <text evidence="6">The sequence shown here is derived from an EMBL/GenBank/DDBJ whole genome shotgun (WGS) entry which is preliminary data.</text>
</comment>
<organism evidence="6 7">
    <name type="scientific">Clostridium cibarium</name>
    <dbReference type="NCBI Taxonomy" id="2762247"/>
    <lineage>
        <taxon>Bacteria</taxon>
        <taxon>Bacillati</taxon>
        <taxon>Bacillota</taxon>
        <taxon>Clostridia</taxon>
        <taxon>Eubacteriales</taxon>
        <taxon>Clostridiaceae</taxon>
        <taxon>Clostridium</taxon>
    </lineage>
</organism>
<keyword evidence="2" id="KW-0812">Transmembrane</keyword>
<evidence type="ECO:0000259" key="3">
    <source>
        <dbReference type="Pfam" id="PF07532"/>
    </source>
</evidence>
<dbReference type="InterPro" id="IPR013783">
    <property type="entry name" value="Ig-like_fold"/>
</dbReference>
<sequence length="787" mass="86592">MHKLKIISLFISAFVISSSLTGFIPIGEKVNAATVLSTIPIGARQMEYLDRGLITTKVKDGVYIGWRQLGTDNPNISFNIYREGIKINSKPITNSTNYLDSGADGSARYFIRPIVNGVELAATDYVKPSTTPYISISIKAPEGGTIPEAGTSPDANYTYDANDGSVADLDGDGQYEYIVKWNPTNAKDNSQSGYTGNVYIDAYKQDGTRLWRIDLGKNVRAGAHYTQFLAYDFNGDGKAEVAFRTSDGTVDGIGNVIGDKNADYRTDKGYILSGNEYLTIFNGQTGSIMSNIPFAPERGNVSDWGDSYGNRVDRFLAGVAYLDGVHPSIIMSRGYYVKTAISAYDFKNDKLVPRWNFVADKNQNSDYQGRGNHNFAVADVDNDNKDEIIFGSATIDDNGKGLYQTGLSHGDALHVGDLDPTRPGLEVFQVHEEKTCKYNADVRDAKTGEILWGVKVAQGDCGRGISADIDPRYPGEEVWAAKQVGLYSIKGEKIAVAAHEPSAMNFATWWDGDLSRELLDDTKIYKWDYENSKMNTIVDATGCASNNTTKATPVLQADILGDWREEVVWRTADNKELRIYSTTDVTDYRLDTLMHDPIYRLDVAWQNVGYNQPPHTSYFLGTGMKTPAKPNIYTPNNRVTSLTLADSIDITQGDNYTLPQNILATFNNGSKKPVSVIWDTINTSKLGQATVNGTIEDTNQTVVQNINIVASKNATQSNTDTKQYTNEDANSNNNETSTTNTNSNTKNNISQTSDSTPIIFITSVSILTLATCIVFATKKKLKNRTQK</sequence>
<feature type="compositionally biased region" description="Polar residues" evidence="1">
    <location>
        <begin position="714"/>
        <end position="724"/>
    </location>
</feature>
<dbReference type="CDD" id="cd10318">
    <property type="entry name" value="RGL11"/>
    <property type="match status" value="1"/>
</dbReference>
<dbReference type="SUPFAM" id="SSF69318">
    <property type="entry name" value="Integrin alpha N-terminal domain"/>
    <property type="match status" value="1"/>
</dbReference>
<dbReference type="Pfam" id="PF18370">
    <property type="entry name" value="RGI_lyase"/>
    <property type="match status" value="1"/>
</dbReference>
<dbReference type="Pfam" id="PF21348">
    <property type="entry name" value="RGL11_C"/>
    <property type="match status" value="1"/>
</dbReference>
<dbReference type="InterPro" id="IPR034641">
    <property type="entry name" value="RGL11"/>
</dbReference>
<proteinExistence type="predicted"/>
<dbReference type="RefSeq" id="WP_191767492.1">
    <property type="nucleotide sequence ID" value="NZ_JACSRA010000001.1"/>
</dbReference>
<feature type="domain" description="Rhamnogalacturonan I lyase beta-sheet" evidence="4">
    <location>
        <begin position="44"/>
        <end position="127"/>
    </location>
</feature>
<evidence type="ECO:0000259" key="4">
    <source>
        <dbReference type="Pfam" id="PF18370"/>
    </source>
</evidence>
<keyword evidence="2" id="KW-1133">Transmembrane helix</keyword>
<dbReference type="InterPro" id="IPR041624">
    <property type="entry name" value="RGI_lyase"/>
</dbReference>
<evidence type="ECO:0000259" key="5">
    <source>
        <dbReference type="Pfam" id="PF21348"/>
    </source>
</evidence>
<feature type="region of interest" description="Disordered" evidence="1">
    <location>
        <begin position="714"/>
        <end position="752"/>
    </location>
</feature>
<reference evidence="6 7" key="1">
    <citation type="submission" date="2020-08" db="EMBL/GenBank/DDBJ databases">
        <title>A Genomic Blueprint of the Chicken Gut Microbiome.</title>
        <authorList>
            <person name="Gilroy R."/>
            <person name="Ravi A."/>
            <person name="Getino M."/>
            <person name="Pursley I."/>
            <person name="Horton D.L."/>
            <person name="Alikhan N.-F."/>
            <person name="Baker D."/>
            <person name="Gharbi K."/>
            <person name="Hall N."/>
            <person name="Watson M."/>
            <person name="Adriaenssens E.M."/>
            <person name="Foster-Nyarko E."/>
            <person name="Jarju S."/>
            <person name="Secka A."/>
            <person name="Antonio M."/>
            <person name="Oren A."/>
            <person name="Chaudhuri R."/>
            <person name="La Ragione R.M."/>
            <person name="Hildebrand F."/>
            <person name="Pallen M.J."/>
        </authorList>
    </citation>
    <scope>NUCLEOTIDE SEQUENCE [LARGE SCALE GENOMIC DNA]</scope>
    <source>
        <strain evidence="6 7">Sa3CVN1</strain>
    </source>
</reference>
<evidence type="ECO:0000256" key="2">
    <source>
        <dbReference type="SAM" id="Phobius"/>
    </source>
</evidence>
<evidence type="ECO:0000313" key="7">
    <source>
        <dbReference type="Proteomes" id="UP000627781"/>
    </source>
</evidence>
<evidence type="ECO:0000256" key="1">
    <source>
        <dbReference type="SAM" id="MobiDB-lite"/>
    </source>
</evidence>
<dbReference type="InterPro" id="IPR049366">
    <property type="entry name" value="RGL11_C"/>
</dbReference>
<protein>
    <submittedName>
        <fullName evidence="6">Ig-like domain-containing protein</fullName>
    </submittedName>
</protein>
<dbReference type="Proteomes" id="UP000627781">
    <property type="component" value="Unassembled WGS sequence"/>
</dbReference>
<feature type="transmembrane region" description="Helical" evidence="2">
    <location>
        <begin position="758"/>
        <end position="777"/>
    </location>
</feature>
<dbReference type="Pfam" id="PF07532">
    <property type="entry name" value="Big_4"/>
    <property type="match status" value="1"/>
</dbReference>